<sequence>MHALAIIHLKDEFLETYVQTWLPILALTLRRPPDRPTKVRRKELDEPQTKKKVEQDRGGYEVHQMQKNSPNLATGYPKSAREYPKSIGCPNSPKRC</sequence>
<organism evidence="2 3">
    <name type="scientific">Gossypium schwendimanii</name>
    <name type="common">Cotton</name>
    <dbReference type="NCBI Taxonomy" id="34291"/>
    <lineage>
        <taxon>Eukaryota</taxon>
        <taxon>Viridiplantae</taxon>
        <taxon>Streptophyta</taxon>
        <taxon>Embryophyta</taxon>
        <taxon>Tracheophyta</taxon>
        <taxon>Spermatophyta</taxon>
        <taxon>Magnoliopsida</taxon>
        <taxon>eudicotyledons</taxon>
        <taxon>Gunneridae</taxon>
        <taxon>Pentapetalae</taxon>
        <taxon>rosids</taxon>
        <taxon>malvids</taxon>
        <taxon>Malvales</taxon>
        <taxon>Malvaceae</taxon>
        <taxon>Malvoideae</taxon>
        <taxon>Gossypium</taxon>
    </lineage>
</organism>
<dbReference type="Proteomes" id="UP000593576">
    <property type="component" value="Unassembled WGS sequence"/>
</dbReference>
<evidence type="ECO:0000313" key="3">
    <source>
        <dbReference type="Proteomes" id="UP000593576"/>
    </source>
</evidence>
<gene>
    <name evidence="2" type="ORF">Goshw_026203</name>
</gene>
<evidence type="ECO:0000313" key="2">
    <source>
        <dbReference type="EMBL" id="MBA0850165.1"/>
    </source>
</evidence>
<protein>
    <submittedName>
        <fullName evidence="2">Uncharacterized protein</fullName>
    </submittedName>
</protein>
<accession>A0A7J9KUH7</accession>
<name>A0A7J9KUH7_GOSSC</name>
<evidence type="ECO:0000256" key="1">
    <source>
        <dbReference type="SAM" id="MobiDB-lite"/>
    </source>
</evidence>
<dbReference type="OrthoDB" id="1937322at2759"/>
<proteinExistence type="predicted"/>
<keyword evidence="3" id="KW-1185">Reference proteome</keyword>
<dbReference type="EMBL" id="JABFAF010000002">
    <property type="protein sequence ID" value="MBA0850165.1"/>
    <property type="molecule type" value="Genomic_DNA"/>
</dbReference>
<dbReference type="AlphaFoldDB" id="A0A7J9KUH7"/>
<comment type="caution">
    <text evidence="2">The sequence shown here is derived from an EMBL/GenBank/DDBJ whole genome shotgun (WGS) entry which is preliminary data.</text>
</comment>
<reference evidence="2 3" key="1">
    <citation type="journal article" date="2019" name="Genome Biol. Evol.">
        <title>Insights into the evolution of the New World diploid cottons (Gossypium, subgenus Houzingenia) based on genome sequencing.</title>
        <authorList>
            <person name="Grover C.E."/>
            <person name="Arick M.A. 2nd"/>
            <person name="Thrash A."/>
            <person name="Conover J.L."/>
            <person name="Sanders W.S."/>
            <person name="Peterson D.G."/>
            <person name="Frelichowski J.E."/>
            <person name="Scheffler J.A."/>
            <person name="Scheffler B.E."/>
            <person name="Wendel J.F."/>
        </authorList>
    </citation>
    <scope>NUCLEOTIDE SEQUENCE [LARGE SCALE GENOMIC DNA]</scope>
    <source>
        <strain evidence="2">1</strain>
        <tissue evidence="2">Leaf</tissue>
    </source>
</reference>
<feature type="region of interest" description="Disordered" evidence="1">
    <location>
        <begin position="32"/>
        <end position="96"/>
    </location>
</feature>
<feature type="compositionally biased region" description="Basic and acidic residues" evidence="1">
    <location>
        <begin position="32"/>
        <end position="60"/>
    </location>
</feature>